<evidence type="ECO:0000256" key="1">
    <source>
        <dbReference type="SAM" id="MobiDB-lite"/>
    </source>
</evidence>
<feature type="region of interest" description="Disordered" evidence="1">
    <location>
        <begin position="99"/>
        <end position="147"/>
    </location>
</feature>
<keyword evidence="4" id="KW-1185">Reference proteome</keyword>
<protein>
    <submittedName>
        <fullName evidence="3">Uncharacterized protein</fullName>
    </submittedName>
</protein>
<organism evidence="3 4">
    <name type="scientific">Sinanodonta woodiana</name>
    <name type="common">Chinese pond mussel</name>
    <name type="synonym">Anodonta woodiana</name>
    <dbReference type="NCBI Taxonomy" id="1069815"/>
    <lineage>
        <taxon>Eukaryota</taxon>
        <taxon>Metazoa</taxon>
        <taxon>Spiralia</taxon>
        <taxon>Lophotrochozoa</taxon>
        <taxon>Mollusca</taxon>
        <taxon>Bivalvia</taxon>
        <taxon>Autobranchia</taxon>
        <taxon>Heteroconchia</taxon>
        <taxon>Palaeoheterodonta</taxon>
        <taxon>Unionida</taxon>
        <taxon>Unionoidea</taxon>
        <taxon>Unionidae</taxon>
        <taxon>Unioninae</taxon>
        <taxon>Sinanodonta</taxon>
    </lineage>
</organism>
<evidence type="ECO:0000313" key="3">
    <source>
        <dbReference type="EMBL" id="KAL3877596.1"/>
    </source>
</evidence>
<name>A0ABD3WUF5_SINWO</name>
<dbReference type="EMBL" id="JBJQND010000010">
    <property type="protein sequence ID" value="KAL3863398.1"/>
    <property type="molecule type" value="Genomic_DNA"/>
</dbReference>
<evidence type="ECO:0000313" key="4">
    <source>
        <dbReference type="Proteomes" id="UP001634394"/>
    </source>
</evidence>
<sequence length="147" mass="16625">MYPVYHGVSRQRGHGLGDMLKSAFRTVAPVLKPMVTRGLHALKDAALTHGKEFLQNVIIDKQNPKEAFLRAGKNVLLQTGKDILGRREAPINALNGVESGIPTSLVPQQGQGRKRRRRKHPFRSLHTPKVRKTKKRKTTRDLDVFDY</sequence>
<dbReference type="EMBL" id="JBJQND010000005">
    <property type="protein sequence ID" value="KAL3877596.1"/>
    <property type="molecule type" value="Genomic_DNA"/>
</dbReference>
<feature type="compositionally biased region" description="Basic residues" evidence="1">
    <location>
        <begin position="112"/>
        <end position="138"/>
    </location>
</feature>
<accession>A0ABD3WUF5</accession>
<reference evidence="3 4" key="1">
    <citation type="submission" date="2024-11" db="EMBL/GenBank/DDBJ databases">
        <title>Chromosome-level genome assembly of the freshwater bivalve Anodonta woodiana.</title>
        <authorList>
            <person name="Chen X."/>
        </authorList>
    </citation>
    <scope>NUCLEOTIDE SEQUENCE [LARGE SCALE GENOMIC DNA]</scope>
    <source>
        <strain evidence="3">MN2024</strain>
        <tissue evidence="3">Gills</tissue>
    </source>
</reference>
<evidence type="ECO:0000313" key="2">
    <source>
        <dbReference type="EMBL" id="KAL3863398.1"/>
    </source>
</evidence>
<proteinExistence type="predicted"/>
<gene>
    <name evidence="2" type="ORF">ACJMK2_005155</name>
    <name evidence="3" type="ORF">ACJMK2_035292</name>
</gene>
<dbReference type="Proteomes" id="UP001634394">
    <property type="component" value="Unassembled WGS sequence"/>
</dbReference>
<dbReference type="AlphaFoldDB" id="A0ABD3WUF5"/>
<comment type="caution">
    <text evidence="3">The sequence shown here is derived from an EMBL/GenBank/DDBJ whole genome shotgun (WGS) entry which is preliminary data.</text>
</comment>